<dbReference type="Proteomes" id="UP000677054">
    <property type="component" value="Unassembled WGS sequence"/>
</dbReference>
<keyword evidence="1 3" id="KW-0479">Metal-binding</keyword>
<evidence type="ECO:0000256" key="2">
    <source>
        <dbReference type="ARBA" id="ARBA00022833"/>
    </source>
</evidence>
<dbReference type="PROSITE" id="PS51359">
    <property type="entry name" value="COX5B_2"/>
    <property type="match status" value="1"/>
</dbReference>
<dbReference type="InterPro" id="IPR036972">
    <property type="entry name" value="Cyt_c_oxidase_su5b_sf"/>
</dbReference>
<dbReference type="GO" id="GO:0005740">
    <property type="term" value="C:mitochondrial envelope"/>
    <property type="evidence" value="ECO:0007669"/>
    <property type="project" value="InterPro"/>
</dbReference>
<dbReference type="Pfam" id="PF01215">
    <property type="entry name" value="COX5B"/>
    <property type="match status" value="1"/>
</dbReference>
<evidence type="ECO:0000313" key="4">
    <source>
        <dbReference type="EMBL" id="CAD7245572.1"/>
    </source>
</evidence>
<organism evidence="4">
    <name type="scientific">Darwinula stevensoni</name>
    <dbReference type="NCBI Taxonomy" id="69355"/>
    <lineage>
        <taxon>Eukaryota</taxon>
        <taxon>Metazoa</taxon>
        <taxon>Ecdysozoa</taxon>
        <taxon>Arthropoda</taxon>
        <taxon>Crustacea</taxon>
        <taxon>Oligostraca</taxon>
        <taxon>Ostracoda</taxon>
        <taxon>Podocopa</taxon>
        <taxon>Podocopida</taxon>
        <taxon>Darwinulocopina</taxon>
        <taxon>Darwinuloidea</taxon>
        <taxon>Darwinulidae</taxon>
        <taxon>Darwinula</taxon>
    </lineage>
</organism>
<dbReference type="PANTHER" id="PTHR10122:SF0">
    <property type="entry name" value="CYTOCHROME C OXIDASE SUBUNIT 5B, ISOFORM A-RELATED"/>
    <property type="match status" value="1"/>
</dbReference>
<keyword evidence="2 3" id="KW-0862">Zinc</keyword>
<evidence type="ECO:0000256" key="3">
    <source>
        <dbReference type="PIRSR" id="PIRSR602124-1"/>
    </source>
</evidence>
<dbReference type="EMBL" id="CAJPEV010000889">
    <property type="protein sequence ID" value="CAG0889324.1"/>
    <property type="molecule type" value="Genomic_DNA"/>
</dbReference>
<dbReference type="PANTHER" id="PTHR10122">
    <property type="entry name" value="CYTOCHROME C OXIDASE SUBUNIT 5B, MITOCHONDRIAL"/>
    <property type="match status" value="1"/>
</dbReference>
<dbReference type="Gene3D" id="2.60.11.10">
    <property type="entry name" value="Cytochrome c oxidase, subunit Vb"/>
    <property type="match status" value="1"/>
</dbReference>
<dbReference type="AlphaFoldDB" id="A0A7R8XG20"/>
<dbReference type="GO" id="GO:0046872">
    <property type="term" value="F:metal ion binding"/>
    <property type="evidence" value="ECO:0007669"/>
    <property type="project" value="UniProtKB-KW"/>
</dbReference>
<feature type="binding site" evidence="3">
    <location>
        <position position="111"/>
    </location>
    <ligand>
        <name>Zn(2+)</name>
        <dbReference type="ChEBI" id="CHEBI:29105"/>
    </ligand>
</feature>
<protein>
    <submittedName>
        <fullName evidence="4">Uncharacterized protein</fullName>
    </submittedName>
</protein>
<feature type="binding site" evidence="3">
    <location>
        <position position="89"/>
    </location>
    <ligand>
        <name>Zn(2+)</name>
        <dbReference type="ChEBI" id="CHEBI:29105"/>
    </ligand>
</feature>
<dbReference type="CDD" id="cd00924">
    <property type="entry name" value="Cyt_c_Oxidase_Vb"/>
    <property type="match status" value="1"/>
</dbReference>
<reference evidence="4" key="1">
    <citation type="submission" date="2020-11" db="EMBL/GenBank/DDBJ databases">
        <authorList>
            <person name="Tran Van P."/>
        </authorList>
    </citation>
    <scope>NUCLEOTIDE SEQUENCE</scope>
</reference>
<keyword evidence="5" id="KW-1185">Reference proteome</keyword>
<dbReference type="SUPFAM" id="SSF57802">
    <property type="entry name" value="Rubredoxin-like"/>
    <property type="match status" value="1"/>
</dbReference>
<accession>A0A7R8XG20</accession>
<dbReference type="GO" id="GO:0006123">
    <property type="term" value="P:mitochondrial electron transport, cytochrome c to oxygen"/>
    <property type="evidence" value="ECO:0007669"/>
    <property type="project" value="InterPro"/>
</dbReference>
<dbReference type="InterPro" id="IPR002124">
    <property type="entry name" value="Cyt_c_oxidase_su5b"/>
</dbReference>
<dbReference type="OrthoDB" id="10249250at2759"/>
<dbReference type="FunFam" id="2.60.11.10:FF:000004">
    <property type="entry name" value="Cytochrome c oxidase subunit 5B"/>
    <property type="match status" value="1"/>
</dbReference>
<dbReference type="EMBL" id="LR900406">
    <property type="protein sequence ID" value="CAD7245572.1"/>
    <property type="molecule type" value="Genomic_DNA"/>
</dbReference>
<dbReference type="GO" id="GO:0045277">
    <property type="term" value="C:respiratory chain complex IV"/>
    <property type="evidence" value="ECO:0007669"/>
    <property type="project" value="InterPro"/>
</dbReference>
<feature type="binding site" evidence="3">
    <location>
        <position position="113"/>
    </location>
    <ligand>
        <name>Zn(2+)</name>
        <dbReference type="ChEBI" id="CHEBI:29105"/>
    </ligand>
</feature>
<evidence type="ECO:0000256" key="1">
    <source>
        <dbReference type="ARBA" id="ARBA00022723"/>
    </source>
</evidence>
<evidence type="ECO:0000313" key="5">
    <source>
        <dbReference type="Proteomes" id="UP000677054"/>
    </source>
</evidence>
<proteinExistence type="predicted"/>
<name>A0A7R8XG20_9CRUS</name>
<feature type="binding site" evidence="3">
    <location>
        <position position="91"/>
    </location>
    <ligand>
        <name>Zn(2+)</name>
        <dbReference type="ChEBI" id="CHEBI:29105"/>
    </ligand>
</feature>
<gene>
    <name evidence="4" type="ORF">DSTB1V02_LOCUS5444</name>
</gene>
<sequence>MAAMRSVILSRLMMAAAPKRYLHLTVAQAADKMMADPVEHATGREKVELLAKAAGNMDPFQLNVVKRAAGTKENPTIIPSRLDRRIVGCICEEDQTYINWMWIDKNSPKRCGCGYWFKMVEGEHLPGEELIFHH</sequence>